<accession>A0A7J3TIL3</accession>
<proteinExistence type="predicted"/>
<dbReference type="EMBL" id="DRUC01000085">
    <property type="protein sequence ID" value="HHF48601.1"/>
    <property type="molecule type" value="Genomic_DNA"/>
</dbReference>
<organism evidence="1">
    <name type="scientific">Geoglobus ahangari</name>
    <dbReference type="NCBI Taxonomy" id="113653"/>
    <lineage>
        <taxon>Archaea</taxon>
        <taxon>Methanobacteriati</taxon>
        <taxon>Methanobacteriota</taxon>
        <taxon>Archaeoglobi</taxon>
        <taxon>Archaeoglobales</taxon>
        <taxon>Archaeoglobaceae</taxon>
        <taxon>Geoglobus</taxon>
    </lineage>
</organism>
<name>A0A7J3TIL3_9EURY</name>
<protein>
    <recommendedName>
        <fullName evidence="2">Type I restriction enzyme R protein N-terminal domain-containing protein</fullName>
    </recommendedName>
</protein>
<evidence type="ECO:0008006" key="2">
    <source>
        <dbReference type="Google" id="ProtNLM"/>
    </source>
</evidence>
<dbReference type="AlphaFoldDB" id="A0A7J3TIL3"/>
<reference evidence="1" key="1">
    <citation type="journal article" date="2020" name="mSystems">
        <title>Genome- and Community-Level Interaction Insights into Carbon Utilization and Element Cycling Functions of Hydrothermarchaeota in Hydrothermal Sediment.</title>
        <authorList>
            <person name="Zhou Z."/>
            <person name="Liu Y."/>
            <person name="Xu W."/>
            <person name="Pan J."/>
            <person name="Luo Z.H."/>
            <person name="Li M."/>
        </authorList>
    </citation>
    <scope>NUCLEOTIDE SEQUENCE [LARGE SCALE GENOMIC DNA]</scope>
    <source>
        <strain evidence="1">SpSt-10</strain>
    </source>
</reference>
<comment type="caution">
    <text evidence="1">The sequence shown here is derived from an EMBL/GenBank/DDBJ whole genome shotgun (WGS) entry which is preliminary data.</text>
</comment>
<gene>
    <name evidence="1" type="ORF">ENL48_05530</name>
</gene>
<evidence type="ECO:0000313" key="1">
    <source>
        <dbReference type="EMBL" id="HHF48601.1"/>
    </source>
</evidence>
<sequence>MAEIREAVIHFELYRLLMNIISTKYYLFPVKYVWVHPEYSPTTGISVDLVVDADISGKIVHFLVIEVKRKTRFGLSPFSDEAKQQAMRYAEVLQAPYYAVTDGFSLLLFKYPDMEVGRYTIRLDEMIIEKFLRELSEYHLGRIEGLDLPAARPEERIKEIGGKFIETLREVFNSVSGVEGISVRERPSSEHRNFYIEVCGHGEILILGLNLNDREKSYVIVKFDRLKEMLGARYEEYISRLSEIPGFKWIKERQSERFGWKYIRDIVTVEPDCSEIEKKLKQWILEVKNASATPSRITCEKRV</sequence>